<evidence type="ECO:0000256" key="6">
    <source>
        <dbReference type="SAM" id="Phobius"/>
    </source>
</evidence>
<dbReference type="Pfam" id="PF01494">
    <property type="entry name" value="FAD_binding_3"/>
    <property type="match status" value="2"/>
</dbReference>
<organism evidence="8 9">
    <name type="scientific">Aspergillus keveii</name>
    <dbReference type="NCBI Taxonomy" id="714993"/>
    <lineage>
        <taxon>Eukaryota</taxon>
        <taxon>Fungi</taxon>
        <taxon>Dikarya</taxon>
        <taxon>Ascomycota</taxon>
        <taxon>Pezizomycotina</taxon>
        <taxon>Eurotiomycetes</taxon>
        <taxon>Eurotiomycetidae</taxon>
        <taxon>Eurotiales</taxon>
        <taxon>Aspergillaceae</taxon>
        <taxon>Aspergillus</taxon>
        <taxon>Aspergillus subgen. Nidulantes</taxon>
    </lineage>
</organism>
<evidence type="ECO:0000256" key="1">
    <source>
        <dbReference type="ARBA" id="ARBA00007992"/>
    </source>
</evidence>
<evidence type="ECO:0000313" key="8">
    <source>
        <dbReference type="EMBL" id="KAL2799007.1"/>
    </source>
</evidence>
<evidence type="ECO:0000256" key="4">
    <source>
        <dbReference type="ARBA" id="ARBA00023002"/>
    </source>
</evidence>
<dbReference type="InterPro" id="IPR050493">
    <property type="entry name" value="FAD-dep_Monooxygenase_BioMet"/>
</dbReference>
<gene>
    <name evidence="8" type="ORF">BJX66DRAFT_322500</name>
</gene>
<evidence type="ECO:0000259" key="7">
    <source>
        <dbReference type="Pfam" id="PF01494"/>
    </source>
</evidence>
<dbReference type="PANTHER" id="PTHR13789">
    <property type="entry name" value="MONOOXYGENASE"/>
    <property type="match status" value="1"/>
</dbReference>
<dbReference type="Gene3D" id="3.50.50.60">
    <property type="entry name" value="FAD/NAD(P)-binding domain"/>
    <property type="match status" value="1"/>
</dbReference>
<reference evidence="8 9" key="1">
    <citation type="submission" date="2024-07" db="EMBL/GenBank/DDBJ databases">
        <title>Section-level genome sequencing and comparative genomics of Aspergillus sections Usti and Cavernicolus.</title>
        <authorList>
            <consortium name="Lawrence Berkeley National Laboratory"/>
            <person name="Nybo J.L."/>
            <person name="Vesth T.C."/>
            <person name="Theobald S."/>
            <person name="Frisvad J.C."/>
            <person name="Larsen T.O."/>
            <person name="Kjaerboelling I."/>
            <person name="Rothschild-Mancinelli K."/>
            <person name="Lyhne E.K."/>
            <person name="Kogle M.E."/>
            <person name="Barry K."/>
            <person name="Clum A."/>
            <person name="Na H."/>
            <person name="Ledsgaard L."/>
            <person name="Lin J."/>
            <person name="Lipzen A."/>
            <person name="Kuo A."/>
            <person name="Riley R."/>
            <person name="Mondo S."/>
            <person name="Labutti K."/>
            <person name="Haridas S."/>
            <person name="Pangalinan J."/>
            <person name="Salamov A.A."/>
            <person name="Simmons B.A."/>
            <person name="Magnuson J.K."/>
            <person name="Chen J."/>
            <person name="Drula E."/>
            <person name="Henrissat B."/>
            <person name="Wiebenga A."/>
            <person name="Lubbers R.J."/>
            <person name="Gomes A.C."/>
            <person name="Makela M.R."/>
            <person name="Stajich J."/>
            <person name="Grigoriev I.V."/>
            <person name="Mortensen U.H."/>
            <person name="De Vries R.P."/>
            <person name="Baker S.E."/>
            <person name="Andersen M.R."/>
        </authorList>
    </citation>
    <scope>NUCLEOTIDE SEQUENCE [LARGE SCALE GENOMIC DNA]</scope>
    <source>
        <strain evidence="8 9">CBS 209.92</strain>
    </source>
</reference>
<keyword evidence="6" id="KW-0472">Membrane</keyword>
<comment type="similarity">
    <text evidence="1">Belongs to the paxM FAD-dependent monooxygenase family.</text>
</comment>
<keyword evidence="2" id="KW-0285">Flavoprotein</keyword>
<evidence type="ECO:0000256" key="5">
    <source>
        <dbReference type="ARBA" id="ARBA00023033"/>
    </source>
</evidence>
<keyword evidence="6" id="KW-1133">Transmembrane helix</keyword>
<dbReference type="SUPFAM" id="SSF51905">
    <property type="entry name" value="FAD/NAD(P)-binding domain"/>
    <property type="match status" value="1"/>
</dbReference>
<dbReference type="InterPro" id="IPR036188">
    <property type="entry name" value="FAD/NAD-bd_sf"/>
</dbReference>
<evidence type="ECO:0000313" key="9">
    <source>
        <dbReference type="Proteomes" id="UP001610563"/>
    </source>
</evidence>
<keyword evidence="6" id="KW-0812">Transmembrane</keyword>
<accession>A0ABR4GJ69</accession>
<sequence>MAEGKRFNVAIIGGGFAGMTLALALSNEGIPCTIYELRGPNYMRLPGGVALTGNGLSALDHIGALDCIKDKGFAFSELAYTNEADELVGRTSLAKPEFAYQPTRILRKVCIAEWRALLEEKGVPIRYFSRFGGVVSSPGGAVTFRINDEIHSASILVGADGIHSTLRSYVCPSASLEYLGLLGLPDRRIALVARQVVYAEQDRAGWKALAEDKDTLYTLLAKDYGSSNEILRSFLDAADVHRDALFIWPFYKAEAAEWVSRQTGRVVLIGDAAHALPPSSGQGVNMALEDSYTLGRILGLVARGGAGADVDLKAQLCRWEGYRRDRVDRVMKWVNFIESTTASSEQARETKYHFDERATQETLDEKSESFGWIFTPPFGEEFERWLKEEQ</sequence>
<keyword evidence="3" id="KW-0274">FAD</keyword>
<proteinExistence type="inferred from homology"/>
<keyword evidence="4" id="KW-0560">Oxidoreductase</keyword>
<keyword evidence="9" id="KW-1185">Reference proteome</keyword>
<name>A0ABR4GJ69_9EURO</name>
<evidence type="ECO:0000256" key="3">
    <source>
        <dbReference type="ARBA" id="ARBA00022827"/>
    </source>
</evidence>
<comment type="caution">
    <text evidence="8">The sequence shown here is derived from an EMBL/GenBank/DDBJ whole genome shotgun (WGS) entry which is preliminary data.</text>
</comment>
<evidence type="ECO:0000256" key="2">
    <source>
        <dbReference type="ARBA" id="ARBA00022630"/>
    </source>
</evidence>
<dbReference type="EMBL" id="JBFTWV010000010">
    <property type="protein sequence ID" value="KAL2799007.1"/>
    <property type="molecule type" value="Genomic_DNA"/>
</dbReference>
<feature type="domain" description="FAD-binding" evidence="7">
    <location>
        <begin position="7"/>
        <end position="168"/>
    </location>
</feature>
<protein>
    <recommendedName>
        <fullName evidence="7">FAD-binding domain-containing protein</fullName>
    </recommendedName>
</protein>
<feature type="transmembrane region" description="Helical" evidence="6">
    <location>
        <begin position="7"/>
        <end position="25"/>
    </location>
</feature>
<dbReference type="PRINTS" id="PR00420">
    <property type="entry name" value="RNGMNOXGNASE"/>
</dbReference>
<keyword evidence="5" id="KW-0503">Monooxygenase</keyword>
<dbReference type="InterPro" id="IPR002938">
    <property type="entry name" value="FAD-bd"/>
</dbReference>
<dbReference type="Proteomes" id="UP001610563">
    <property type="component" value="Unassembled WGS sequence"/>
</dbReference>
<feature type="domain" description="FAD-binding" evidence="7">
    <location>
        <begin position="262"/>
        <end position="309"/>
    </location>
</feature>
<dbReference type="PANTHER" id="PTHR13789:SF316">
    <property type="entry name" value="FAD-BINDING DOMAIN-CONTAINING PROTEIN"/>
    <property type="match status" value="1"/>
</dbReference>